<protein>
    <submittedName>
        <fullName evidence="1">Uncharacterized protein</fullName>
    </submittedName>
</protein>
<evidence type="ECO:0000313" key="2">
    <source>
        <dbReference type="Proteomes" id="UP001497535"/>
    </source>
</evidence>
<comment type="caution">
    <text evidence="1">The sequence shown here is derived from an EMBL/GenBank/DDBJ whole genome shotgun (WGS) entry which is preliminary data.</text>
</comment>
<evidence type="ECO:0000313" key="1">
    <source>
        <dbReference type="EMBL" id="CAK5091597.1"/>
    </source>
</evidence>
<dbReference type="EMBL" id="CAVMJV010000088">
    <property type="protein sequence ID" value="CAK5091597.1"/>
    <property type="molecule type" value="Genomic_DNA"/>
</dbReference>
<proteinExistence type="predicted"/>
<sequence length="199" mass="23156">MVLLKSCFSLEPLFCRFFYLFGTFVYRYRWPIVVIPPLLSACFSVGFIWVFDLRVDDPAYVFTPRDARWKRELGTFSRLWPLDENKFIAGKSFETKRFVNILCKAKDGGNVLQPEILDEIDLLNRFISENITVPTTDGRFQLSYQVCFLFFRVRHRAGTGFSRSCNLEIGILIKSGISCFSGFFVSSSRKTWVSMKKKI</sequence>
<gene>
    <name evidence="1" type="ORF">MENTE1834_LOCUS39440</name>
</gene>
<name>A0ACB1ALY5_MELEN</name>
<reference evidence="1" key="1">
    <citation type="submission" date="2023-11" db="EMBL/GenBank/DDBJ databases">
        <authorList>
            <person name="Poullet M."/>
        </authorList>
    </citation>
    <scope>NUCLEOTIDE SEQUENCE</scope>
    <source>
        <strain evidence="1">E1834</strain>
    </source>
</reference>
<keyword evidence="2" id="KW-1185">Reference proteome</keyword>
<dbReference type="Proteomes" id="UP001497535">
    <property type="component" value="Unassembled WGS sequence"/>
</dbReference>
<organism evidence="1 2">
    <name type="scientific">Meloidogyne enterolobii</name>
    <name type="common">Root-knot nematode worm</name>
    <name type="synonym">Meloidogyne mayaguensis</name>
    <dbReference type="NCBI Taxonomy" id="390850"/>
    <lineage>
        <taxon>Eukaryota</taxon>
        <taxon>Metazoa</taxon>
        <taxon>Ecdysozoa</taxon>
        <taxon>Nematoda</taxon>
        <taxon>Chromadorea</taxon>
        <taxon>Rhabditida</taxon>
        <taxon>Tylenchina</taxon>
        <taxon>Tylenchomorpha</taxon>
        <taxon>Tylenchoidea</taxon>
        <taxon>Meloidogynidae</taxon>
        <taxon>Meloidogyninae</taxon>
        <taxon>Meloidogyne</taxon>
    </lineage>
</organism>
<accession>A0ACB1ALY5</accession>